<proteinExistence type="inferred from homology"/>
<dbReference type="Pfam" id="PF07676">
    <property type="entry name" value="PD40"/>
    <property type="match status" value="5"/>
</dbReference>
<dbReference type="KEGG" id="cmic:caldi_11670"/>
<evidence type="ECO:0000256" key="2">
    <source>
        <dbReference type="SAM" id="MobiDB-lite"/>
    </source>
</evidence>
<protein>
    <recommendedName>
        <fullName evidence="5">WD40-like Beta Propeller Repeat</fullName>
    </recommendedName>
</protein>
<feature type="region of interest" description="Disordered" evidence="2">
    <location>
        <begin position="53"/>
        <end position="93"/>
    </location>
</feature>
<dbReference type="EMBL" id="AP025628">
    <property type="protein sequence ID" value="BDG60077.1"/>
    <property type="molecule type" value="Genomic_DNA"/>
</dbReference>
<evidence type="ECO:0000256" key="1">
    <source>
        <dbReference type="ARBA" id="ARBA00009820"/>
    </source>
</evidence>
<dbReference type="Gene3D" id="2.120.10.30">
    <property type="entry name" value="TolB, C-terminal domain"/>
    <property type="match status" value="1"/>
</dbReference>
<dbReference type="PANTHER" id="PTHR36842:SF1">
    <property type="entry name" value="PROTEIN TOLB"/>
    <property type="match status" value="1"/>
</dbReference>
<feature type="compositionally biased region" description="Pro residues" evidence="2">
    <location>
        <begin position="65"/>
        <end position="83"/>
    </location>
</feature>
<dbReference type="RefSeq" id="WP_264844144.1">
    <property type="nucleotide sequence ID" value="NZ_AP025628.1"/>
</dbReference>
<name>A0AA35CJ13_9FIRM</name>
<dbReference type="Gene3D" id="2.120.10.60">
    <property type="entry name" value="Tricorn protease N-terminal domain"/>
    <property type="match status" value="1"/>
</dbReference>
<evidence type="ECO:0000313" key="3">
    <source>
        <dbReference type="EMBL" id="BDG60077.1"/>
    </source>
</evidence>
<dbReference type="InterPro" id="IPR011659">
    <property type="entry name" value="WD40"/>
</dbReference>
<dbReference type="PANTHER" id="PTHR36842">
    <property type="entry name" value="PROTEIN TOLB HOMOLOG"/>
    <property type="match status" value="1"/>
</dbReference>
<sequence>MANRWSRRGDEALAQRLVHPLLLAAGLLLVAQPLGRLAAGAALLRVPAALETPSAPPAPAAGSPPAVPAGPAPAAPAPGPPEPLTGGDVLDGFPDWSPDGTQIVFMRDGRTWVMAADGSSARPLAAGRDTWDTQPSWSPDGRWIALIRHPQDGKSDHGQLVRMRADGTGEQVLVEAGEPLGYLAWHPGGEGIAFTTRGRLVHLDLRTRMTRILAEAGPEGDLLPGGVAWSPDGQWLVFGSGRRHPDRLDLDLYRVPAAGGEPERLTTGGGIMPHVSPDGRKIAFRSPHRQSGIHVLDLDSGQTAVRQPDQRADLYFHPRWSPDGTRLLASRLNLRSDARGVHVTSAIVVLR</sequence>
<evidence type="ECO:0008006" key="5">
    <source>
        <dbReference type="Google" id="ProtNLM"/>
    </source>
</evidence>
<dbReference type="SUPFAM" id="SSF82171">
    <property type="entry name" value="DPP6 N-terminal domain-like"/>
    <property type="match status" value="1"/>
</dbReference>
<evidence type="ECO:0000313" key="4">
    <source>
        <dbReference type="Proteomes" id="UP001163687"/>
    </source>
</evidence>
<keyword evidence="4" id="KW-1185">Reference proteome</keyword>
<organism evidence="3 4">
    <name type="scientific">Caldinitratiruptor microaerophilus</name>
    <dbReference type="NCBI Taxonomy" id="671077"/>
    <lineage>
        <taxon>Bacteria</taxon>
        <taxon>Bacillati</taxon>
        <taxon>Bacillota</taxon>
        <taxon>Clostridia</taxon>
        <taxon>Eubacteriales</taxon>
        <taxon>Symbiobacteriaceae</taxon>
        <taxon>Caldinitratiruptor</taxon>
    </lineage>
</organism>
<comment type="similarity">
    <text evidence="1">Belongs to the TolB family.</text>
</comment>
<dbReference type="InterPro" id="IPR011042">
    <property type="entry name" value="6-blade_b-propeller_TolB-like"/>
</dbReference>
<dbReference type="Proteomes" id="UP001163687">
    <property type="component" value="Chromosome"/>
</dbReference>
<gene>
    <name evidence="3" type="ORF">caldi_11670</name>
</gene>
<accession>A0AA35CJ13</accession>
<dbReference type="AlphaFoldDB" id="A0AA35CJ13"/>
<reference evidence="3" key="1">
    <citation type="submission" date="2022-03" db="EMBL/GenBank/DDBJ databases">
        <title>Complete genome sequence of Caldinitratiruptor microaerophilus.</title>
        <authorList>
            <person name="Mukaiyama R."/>
            <person name="Nishiyama T."/>
            <person name="Ueda K."/>
        </authorList>
    </citation>
    <scope>NUCLEOTIDE SEQUENCE</scope>
    <source>
        <strain evidence="3">JCM 16183</strain>
    </source>
</reference>